<dbReference type="Gene3D" id="3.40.50.150">
    <property type="entry name" value="Vaccinia Virus protein VP39"/>
    <property type="match status" value="1"/>
</dbReference>
<dbReference type="Pfam" id="PF13847">
    <property type="entry name" value="Methyltransf_31"/>
    <property type="match status" value="1"/>
</dbReference>
<keyword evidence="3" id="KW-0808">Transferase</keyword>
<dbReference type="InterPro" id="IPR029063">
    <property type="entry name" value="SAM-dependent_MTases_sf"/>
</dbReference>
<organism evidence="6 7">
    <name type="scientific">Euplotes crassus</name>
    <dbReference type="NCBI Taxonomy" id="5936"/>
    <lineage>
        <taxon>Eukaryota</taxon>
        <taxon>Sar</taxon>
        <taxon>Alveolata</taxon>
        <taxon>Ciliophora</taxon>
        <taxon>Intramacronucleata</taxon>
        <taxon>Spirotrichea</taxon>
        <taxon>Hypotrichia</taxon>
        <taxon>Euplotida</taxon>
        <taxon>Euplotidae</taxon>
        <taxon>Moneuplotes</taxon>
    </lineage>
</organism>
<dbReference type="FunFam" id="3.40.50.150:FF:000217">
    <property type="entry name" value="Methyltransferase protein 13"/>
    <property type="match status" value="1"/>
</dbReference>
<evidence type="ECO:0000256" key="4">
    <source>
        <dbReference type="SAM" id="MobiDB-lite"/>
    </source>
</evidence>
<sequence>MPSYGDPKYWDKRYKDQEDTTFDWLEDWNSLKEILEQVVKKDSRILILGCGNAEFSEEMYDAGYEDIENIDISPVVIDQMSKRNQDRSKMKWEIMDCTELKYESDTFDICIDKSTIDALLCGDNAFLNVATMTKEVQRVLKPGAIYFVVSYGSPEIRTFHFERAHLDFEVKQYILYPDNCKSEEEKNDKSHFVYVCTKGKNAERAQDNWPQIKEQLEQEAKEEEALAVSDDSDDQNSDNEGK</sequence>
<protein>
    <recommendedName>
        <fullName evidence="5">Methyltransferase domain-containing protein</fullName>
    </recommendedName>
</protein>
<evidence type="ECO:0000313" key="6">
    <source>
        <dbReference type="EMBL" id="CAI2378812.1"/>
    </source>
</evidence>
<dbReference type="PANTHER" id="PTHR12176:SF79">
    <property type="entry name" value="METHYLTRANSFERASE TYPE 11 DOMAIN-CONTAINING PROTEIN"/>
    <property type="match status" value="1"/>
</dbReference>
<dbReference type="EMBL" id="CAMPGE010020580">
    <property type="protein sequence ID" value="CAI2378812.1"/>
    <property type="molecule type" value="Genomic_DNA"/>
</dbReference>
<evidence type="ECO:0000259" key="5">
    <source>
        <dbReference type="Pfam" id="PF13847"/>
    </source>
</evidence>
<accession>A0AAD1XUR7</accession>
<dbReference type="PANTHER" id="PTHR12176">
    <property type="entry name" value="SAM-DEPENDENT METHYLTRANSFERASE SUPERFAMILY PROTEIN"/>
    <property type="match status" value="1"/>
</dbReference>
<dbReference type="GO" id="GO:0032259">
    <property type="term" value="P:methylation"/>
    <property type="evidence" value="ECO:0007669"/>
    <property type="project" value="UniProtKB-KW"/>
</dbReference>
<dbReference type="AlphaFoldDB" id="A0AAD1XUR7"/>
<dbReference type="CDD" id="cd02440">
    <property type="entry name" value="AdoMet_MTases"/>
    <property type="match status" value="1"/>
</dbReference>
<keyword evidence="7" id="KW-1185">Reference proteome</keyword>
<feature type="compositionally biased region" description="Acidic residues" evidence="4">
    <location>
        <begin position="230"/>
        <end position="242"/>
    </location>
</feature>
<name>A0AAD1XUR7_EUPCR</name>
<dbReference type="Proteomes" id="UP001295684">
    <property type="component" value="Unassembled WGS sequence"/>
</dbReference>
<evidence type="ECO:0000313" key="7">
    <source>
        <dbReference type="Proteomes" id="UP001295684"/>
    </source>
</evidence>
<evidence type="ECO:0000256" key="1">
    <source>
        <dbReference type="ARBA" id="ARBA00008361"/>
    </source>
</evidence>
<comment type="caution">
    <text evidence="6">The sequence shown here is derived from an EMBL/GenBank/DDBJ whole genome shotgun (WGS) entry which is preliminary data.</text>
</comment>
<dbReference type="GO" id="GO:0008168">
    <property type="term" value="F:methyltransferase activity"/>
    <property type="evidence" value="ECO:0007669"/>
    <property type="project" value="UniProtKB-KW"/>
</dbReference>
<gene>
    <name evidence="6" type="ORF">ECRASSUSDP1_LOCUS20212</name>
</gene>
<feature type="domain" description="Methyltransferase" evidence="5">
    <location>
        <begin position="40"/>
        <end position="162"/>
    </location>
</feature>
<comment type="similarity">
    <text evidence="1">Belongs to the methyltransferase superfamily.</text>
</comment>
<dbReference type="InterPro" id="IPR025714">
    <property type="entry name" value="Methyltranfer_dom"/>
</dbReference>
<reference evidence="6" key="1">
    <citation type="submission" date="2023-07" db="EMBL/GenBank/DDBJ databases">
        <authorList>
            <consortium name="AG Swart"/>
            <person name="Singh M."/>
            <person name="Singh A."/>
            <person name="Seah K."/>
            <person name="Emmerich C."/>
        </authorList>
    </citation>
    <scope>NUCLEOTIDE SEQUENCE</scope>
    <source>
        <strain evidence="6">DP1</strain>
    </source>
</reference>
<keyword evidence="2" id="KW-0489">Methyltransferase</keyword>
<evidence type="ECO:0000256" key="2">
    <source>
        <dbReference type="ARBA" id="ARBA00022603"/>
    </source>
</evidence>
<evidence type="ECO:0000256" key="3">
    <source>
        <dbReference type="ARBA" id="ARBA00022679"/>
    </source>
</evidence>
<dbReference type="InterPro" id="IPR051419">
    <property type="entry name" value="Lys/N-term_MeTrsfase_sf"/>
</dbReference>
<proteinExistence type="inferred from homology"/>
<feature type="region of interest" description="Disordered" evidence="4">
    <location>
        <begin position="216"/>
        <end position="242"/>
    </location>
</feature>
<dbReference type="SUPFAM" id="SSF53335">
    <property type="entry name" value="S-adenosyl-L-methionine-dependent methyltransferases"/>
    <property type="match status" value="1"/>
</dbReference>